<evidence type="ECO:0000313" key="1">
    <source>
        <dbReference type="EMBL" id="GFM34065.1"/>
    </source>
</evidence>
<evidence type="ECO:0000313" key="2">
    <source>
        <dbReference type="Proteomes" id="UP000503840"/>
    </source>
</evidence>
<organism evidence="1 2">
    <name type="scientific">Desulfovibrio subterraneus</name>
    <dbReference type="NCBI Taxonomy" id="2718620"/>
    <lineage>
        <taxon>Bacteria</taxon>
        <taxon>Pseudomonadati</taxon>
        <taxon>Thermodesulfobacteriota</taxon>
        <taxon>Desulfovibrionia</taxon>
        <taxon>Desulfovibrionales</taxon>
        <taxon>Desulfovibrionaceae</taxon>
        <taxon>Desulfovibrio</taxon>
    </lineage>
</organism>
<gene>
    <name evidence="1" type="ORF">DSM101010T_24300</name>
</gene>
<dbReference type="AlphaFoldDB" id="A0A7J0BLL8"/>
<protein>
    <submittedName>
        <fullName evidence="1">Uncharacterized protein</fullName>
    </submittedName>
</protein>
<keyword evidence="2" id="KW-1185">Reference proteome</keyword>
<sequence>MVQRYKFLPEAEEAIRACWCAMALSSEGEYVMHSDYAALLSHAKHLETRLNMATSFCVGLIREREVNIEARGEGKWCVYRGGYVLTRKGKWEYEPLPSSRTQSFYDNTRFTLEEAFERANAVIKEFRK</sequence>
<name>A0A7J0BLL8_9BACT</name>
<proteinExistence type="predicted"/>
<dbReference type="Proteomes" id="UP000503840">
    <property type="component" value="Unassembled WGS sequence"/>
</dbReference>
<comment type="caution">
    <text evidence="1">The sequence shown here is derived from an EMBL/GenBank/DDBJ whole genome shotgun (WGS) entry which is preliminary data.</text>
</comment>
<dbReference type="EMBL" id="BLVO01000013">
    <property type="protein sequence ID" value="GFM34065.1"/>
    <property type="molecule type" value="Genomic_DNA"/>
</dbReference>
<accession>A0A7J0BLL8</accession>
<reference evidence="1 2" key="1">
    <citation type="submission" date="2020-05" db="EMBL/GenBank/DDBJ databases">
        <title>Draft genome sequence of Desulfovibrio sp. strain HN2T.</title>
        <authorList>
            <person name="Ueno A."/>
            <person name="Tamazawa S."/>
            <person name="Tamamura S."/>
            <person name="Murakami T."/>
            <person name="Kiyama T."/>
            <person name="Inomata H."/>
            <person name="Amano Y."/>
            <person name="Miyakawa K."/>
            <person name="Tamaki H."/>
            <person name="Naganuma T."/>
            <person name="Kaneko K."/>
        </authorList>
    </citation>
    <scope>NUCLEOTIDE SEQUENCE [LARGE SCALE GENOMIC DNA]</scope>
    <source>
        <strain evidence="1 2">HN2</strain>
    </source>
</reference>
<dbReference type="RefSeq" id="WP_174405694.1">
    <property type="nucleotide sequence ID" value="NZ_BLVO01000013.1"/>
</dbReference>